<keyword evidence="3" id="KW-0233">DNA recombination</keyword>
<evidence type="ECO:0000256" key="3">
    <source>
        <dbReference type="ARBA" id="ARBA00023172"/>
    </source>
</evidence>
<dbReference type="Gene3D" id="1.10.150.130">
    <property type="match status" value="1"/>
</dbReference>
<evidence type="ECO:0000313" key="5">
    <source>
        <dbReference type="EMBL" id="KXZ72094.1"/>
    </source>
</evidence>
<dbReference type="InterPro" id="IPR050090">
    <property type="entry name" value="Tyrosine_recombinase_XerCD"/>
</dbReference>
<gene>
    <name evidence="5" type="primary">xerC_1</name>
    <name evidence="5" type="ORF">AVENLUH13518_00705</name>
</gene>
<dbReference type="AlphaFoldDB" id="A0A150HZ13"/>
<dbReference type="InterPro" id="IPR010998">
    <property type="entry name" value="Integrase_recombinase_N"/>
</dbReference>
<dbReference type="Gene3D" id="1.10.443.10">
    <property type="entry name" value="Intergrase catalytic core"/>
    <property type="match status" value="1"/>
</dbReference>
<organism evidence="5 6">
    <name type="scientific">Acinetobacter venetianus</name>
    <dbReference type="NCBI Taxonomy" id="52133"/>
    <lineage>
        <taxon>Bacteria</taxon>
        <taxon>Pseudomonadati</taxon>
        <taxon>Pseudomonadota</taxon>
        <taxon>Gammaproteobacteria</taxon>
        <taxon>Moraxellales</taxon>
        <taxon>Moraxellaceae</taxon>
        <taxon>Acinetobacter</taxon>
    </lineage>
</organism>
<dbReference type="RefSeq" id="WP_061524021.1">
    <property type="nucleotide sequence ID" value="NZ_JRHX01000030.1"/>
</dbReference>
<dbReference type="PATRIC" id="fig|52133.19.peg.727"/>
<dbReference type="GO" id="GO:0003677">
    <property type="term" value="F:DNA binding"/>
    <property type="evidence" value="ECO:0007669"/>
    <property type="project" value="UniProtKB-KW"/>
</dbReference>
<accession>A0A150HZ13</accession>
<comment type="caution">
    <text evidence="5">The sequence shown here is derived from an EMBL/GenBank/DDBJ whole genome shotgun (WGS) entry which is preliminary data.</text>
</comment>
<dbReference type="InterPro" id="IPR011010">
    <property type="entry name" value="DNA_brk_join_enz"/>
</dbReference>
<keyword evidence="1" id="KW-0229">DNA integration</keyword>
<dbReference type="GO" id="GO:0006310">
    <property type="term" value="P:DNA recombination"/>
    <property type="evidence" value="ECO:0007669"/>
    <property type="project" value="UniProtKB-KW"/>
</dbReference>
<dbReference type="PANTHER" id="PTHR30349">
    <property type="entry name" value="PHAGE INTEGRASE-RELATED"/>
    <property type="match status" value="1"/>
</dbReference>
<dbReference type="Proteomes" id="UP000075544">
    <property type="component" value="Unassembled WGS sequence"/>
</dbReference>
<dbReference type="InterPro" id="IPR002104">
    <property type="entry name" value="Integrase_catalytic"/>
</dbReference>
<dbReference type="PROSITE" id="PS51898">
    <property type="entry name" value="TYR_RECOMBINASE"/>
    <property type="match status" value="1"/>
</dbReference>
<keyword evidence="2" id="KW-0238">DNA-binding</keyword>
<evidence type="ECO:0000313" key="6">
    <source>
        <dbReference type="Proteomes" id="UP000075544"/>
    </source>
</evidence>
<dbReference type="CDD" id="cd00796">
    <property type="entry name" value="INT_Rci_Hp1_C"/>
    <property type="match status" value="1"/>
</dbReference>
<feature type="domain" description="Tyr recombinase" evidence="4">
    <location>
        <begin position="164"/>
        <end position="338"/>
    </location>
</feature>
<dbReference type="InterPro" id="IPR013762">
    <property type="entry name" value="Integrase-like_cat_sf"/>
</dbReference>
<evidence type="ECO:0000256" key="2">
    <source>
        <dbReference type="ARBA" id="ARBA00023125"/>
    </source>
</evidence>
<dbReference type="Pfam" id="PF00589">
    <property type="entry name" value="Phage_integrase"/>
    <property type="match status" value="1"/>
</dbReference>
<dbReference type="GO" id="GO:0015074">
    <property type="term" value="P:DNA integration"/>
    <property type="evidence" value="ECO:0007669"/>
    <property type="project" value="UniProtKB-KW"/>
</dbReference>
<dbReference type="SUPFAM" id="SSF56349">
    <property type="entry name" value="DNA breaking-rejoining enzymes"/>
    <property type="match status" value="1"/>
</dbReference>
<dbReference type="PANTHER" id="PTHR30349:SF94">
    <property type="entry name" value="INTEGRASE_RECOMBINASE HI_1414-RELATED"/>
    <property type="match status" value="1"/>
</dbReference>
<evidence type="ECO:0000259" key="4">
    <source>
        <dbReference type="PROSITE" id="PS51898"/>
    </source>
</evidence>
<name>A0A150HZ13_9GAMM</name>
<dbReference type="EMBL" id="JRHX01000030">
    <property type="protein sequence ID" value="KXZ72094.1"/>
    <property type="molecule type" value="Genomic_DNA"/>
</dbReference>
<evidence type="ECO:0000256" key="1">
    <source>
        <dbReference type="ARBA" id="ARBA00022908"/>
    </source>
</evidence>
<reference evidence="5 6" key="1">
    <citation type="journal article" date="2016" name="Sci. Rep.">
        <title>Genomic and phenotypic characterization of the species Acinetobacter venetianus.</title>
        <authorList>
            <person name="Fondi M."/>
            <person name="Maida I."/>
            <person name="Perrin E."/>
            <person name="Orlandini V."/>
            <person name="La Torre L."/>
            <person name="Bosi E."/>
            <person name="Negroni A."/>
            <person name="Zanaroli G."/>
            <person name="Fava F."/>
            <person name="Decorosi F."/>
            <person name="Giovannetti L."/>
            <person name="Viti C."/>
            <person name="Vaneechoutte M."/>
            <person name="Dijkshoorn L."/>
            <person name="Fani R."/>
        </authorList>
    </citation>
    <scope>NUCLEOTIDE SEQUENCE [LARGE SCALE GENOMIC DNA]</scope>
    <source>
        <strain evidence="5 6">LUH13518</strain>
    </source>
</reference>
<proteinExistence type="predicted"/>
<protein>
    <submittedName>
        <fullName evidence="5">Tyrosine recombinase XerC</fullName>
    </submittedName>
</protein>
<sequence length="340" mass="40067">MQKPVKRGNAWRIQVRYKNLRDSVTRDTVRECEQWAAIRLLEMKAEYDPKKTQMQKPYFSFFVLCQKYYDEVGYKKRGKSFIKQQIKRETFKNYFGELAEKSIYEIKPIDVKKWRDKRLEKVAPGTVHRQMCLYTSVFNYAKNELFLIEDNPFAQVTKPTKPPARNRLISHSEIEIILKALNYKIGTRPQTPRQYVAWTFLFAIETAMRKGEILGITCNNIYPDYIHLPITKNGDARDVPLSKEARDLLNLIPYMDRVKLIPHNSNSFRLIWQRAIGKTELHNIVHFHDTRHEAITRLVNKRKLPVEILAKVTGHRDIKTLINTYYNPTASDIAKMMNAS</sequence>